<evidence type="ECO:0000313" key="3">
    <source>
        <dbReference type="Proteomes" id="UP001255696"/>
    </source>
</evidence>
<dbReference type="Gene3D" id="1.10.260.40">
    <property type="entry name" value="lambda repressor-like DNA-binding domains"/>
    <property type="match status" value="1"/>
</dbReference>
<dbReference type="InterPro" id="IPR001387">
    <property type="entry name" value="Cro/C1-type_HTH"/>
</dbReference>
<gene>
    <name evidence="2" type="ORF">P7H47_10080</name>
</gene>
<reference evidence="2" key="1">
    <citation type="submission" date="2023-03" db="EMBL/GenBank/DDBJ databases">
        <authorList>
            <person name="Shen W."/>
            <person name="Cai J."/>
        </authorList>
    </citation>
    <scope>NUCLEOTIDE SEQUENCE</scope>
    <source>
        <strain evidence="2">B245-2</strain>
    </source>
</reference>
<evidence type="ECO:0000313" key="2">
    <source>
        <dbReference type="EMBL" id="MDT2797584.1"/>
    </source>
</evidence>
<dbReference type="RefSeq" id="WP_311898363.1">
    <property type="nucleotide sequence ID" value="NZ_CP184653.1"/>
</dbReference>
<dbReference type="InterPro" id="IPR010982">
    <property type="entry name" value="Lambda_DNA-bd_dom_sf"/>
</dbReference>
<dbReference type="EMBL" id="JARQBI010000031">
    <property type="protein sequence ID" value="MDT2797584.1"/>
    <property type="molecule type" value="Genomic_DNA"/>
</dbReference>
<proteinExistence type="predicted"/>
<sequence length="269" mass="31265">MKPNKKRVGERIHQIRASKDMTMEEFGSLIESSPKSTVNNWEKGNTLPSKSKLEKIALIGGCSIDWLKYGSIEEYISDFIEDKFDKEKLSKDFIMSKLLPLVKKNGLSYNDDLKILSILNNLLNDLENKNFFPLEQQKAQNKLNIIFEKDISHDSLNSSSFNVLENLVKDSFIGIDGILKNEFNDKKIVVYLEIIYLIRCLIKSEQPQKIDSTSLESFLVDLNDKALLQYDELQQERWKNSIFNKDDYDFTSEDRTKIIDLIKNKLSYL</sequence>
<protein>
    <submittedName>
        <fullName evidence="2">Helix-turn-helix transcriptional regulator</fullName>
    </submittedName>
</protein>
<dbReference type="PROSITE" id="PS50943">
    <property type="entry name" value="HTH_CROC1"/>
    <property type="match status" value="1"/>
</dbReference>
<dbReference type="Proteomes" id="UP001255696">
    <property type="component" value="Unassembled WGS sequence"/>
</dbReference>
<organism evidence="2 3">
    <name type="scientific">Enterococcus cecorum</name>
    <dbReference type="NCBI Taxonomy" id="44008"/>
    <lineage>
        <taxon>Bacteria</taxon>
        <taxon>Bacillati</taxon>
        <taxon>Bacillota</taxon>
        <taxon>Bacilli</taxon>
        <taxon>Lactobacillales</taxon>
        <taxon>Enterococcaceae</taxon>
        <taxon>Enterococcus</taxon>
    </lineage>
</organism>
<dbReference type="SUPFAM" id="SSF47413">
    <property type="entry name" value="lambda repressor-like DNA-binding domains"/>
    <property type="match status" value="1"/>
</dbReference>
<dbReference type="GO" id="GO:0003677">
    <property type="term" value="F:DNA binding"/>
    <property type="evidence" value="ECO:0007669"/>
    <property type="project" value="InterPro"/>
</dbReference>
<dbReference type="AlphaFoldDB" id="A0AAW8TTT8"/>
<feature type="domain" description="HTH cro/C1-type" evidence="1">
    <location>
        <begin position="12"/>
        <end position="67"/>
    </location>
</feature>
<comment type="caution">
    <text evidence="2">The sequence shown here is derived from an EMBL/GenBank/DDBJ whole genome shotgun (WGS) entry which is preliminary data.</text>
</comment>
<evidence type="ECO:0000259" key="1">
    <source>
        <dbReference type="PROSITE" id="PS50943"/>
    </source>
</evidence>
<dbReference type="SMART" id="SM00530">
    <property type="entry name" value="HTH_XRE"/>
    <property type="match status" value="1"/>
</dbReference>
<dbReference type="CDD" id="cd00093">
    <property type="entry name" value="HTH_XRE"/>
    <property type="match status" value="1"/>
</dbReference>
<accession>A0AAW8TTT8</accession>
<name>A0AAW8TTT8_9ENTE</name>
<dbReference type="Pfam" id="PF01381">
    <property type="entry name" value="HTH_3"/>
    <property type="match status" value="1"/>
</dbReference>